<sequence>MKLKLRLEKNDCDDIGFAKACLVAGVLEFAEFKEWIYYVVGHQDQVPAYFWDILDIENKFDFKPLSVMGFNPSWKHTESESDALDGIGYRRWNDFVSDAVPRDLALQALERNPHIEQRFREMFPFISW</sequence>
<keyword evidence="2" id="KW-1185">Reference proteome</keyword>
<protein>
    <submittedName>
        <fullName evidence="1">Uncharacterized protein</fullName>
    </submittedName>
</protein>
<dbReference type="Proteomes" id="UP000252405">
    <property type="component" value="Unassembled WGS sequence"/>
</dbReference>
<dbReference type="OrthoDB" id="6892922at2"/>
<comment type="caution">
    <text evidence="1">The sequence shown here is derived from an EMBL/GenBank/DDBJ whole genome shotgun (WGS) entry which is preliminary data.</text>
</comment>
<gene>
    <name evidence="1" type="ORF">DU505_22085</name>
</gene>
<dbReference type="RefSeq" id="WP_114481129.1">
    <property type="nucleotide sequence ID" value="NZ_QPII01000038.1"/>
</dbReference>
<proteinExistence type="predicted"/>
<dbReference type="AlphaFoldDB" id="A0A368TN34"/>
<dbReference type="EMBL" id="QPII01000038">
    <property type="protein sequence ID" value="RCV85958.1"/>
    <property type="molecule type" value="Genomic_DNA"/>
</dbReference>
<evidence type="ECO:0000313" key="1">
    <source>
        <dbReference type="EMBL" id="RCV85958.1"/>
    </source>
</evidence>
<accession>A0A368TN34</accession>
<organism evidence="1 2">
    <name type="scientific">Billgrantia montanilacus</name>
    <dbReference type="NCBI Taxonomy" id="2282305"/>
    <lineage>
        <taxon>Bacteria</taxon>
        <taxon>Pseudomonadati</taxon>
        <taxon>Pseudomonadota</taxon>
        <taxon>Gammaproteobacteria</taxon>
        <taxon>Oceanospirillales</taxon>
        <taxon>Halomonadaceae</taxon>
        <taxon>Billgrantia</taxon>
    </lineage>
</organism>
<reference evidence="1 2" key="1">
    <citation type="submission" date="2018-07" db="EMBL/GenBank/DDBJ databases">
        <title>Halomonas montanilacus sp. nov., isolated from Lake Pengyan on Tibetan Plateau.</title>
        <authorList>
            <person name="Lu H."/>
            <person name="Xing P."/>
            <person name="Wu Q."/>
        </authorList>
    </citation>
    <scope>NUCLEOTIDE SEQUENCE [LARGE SCALE GENOMIC DNA]</scope>
    <source>
        <strain evidence="1 2">PYC7W</strain>
    </source>
</reference>
<name>A0A368TN34_9GAMM</name>
<evidence type="ECO:0000313" key="2">
    <source>
        <dbReference type="Proteomes" id="UP000252405"/>
    </source>
</evidence>